<accession>A0A246F945</accession>
<evidence type="ECO:0000313" key="2">
    <source>
        <dbReference type="Proteomes" id="UP000198145"/>
    </source>
</evidence>
<reference evidence="1 2" key="1">
    <citation type="submission" date="2017-06" db="EMBL/GenBank/DDBJ databases">
        <title>Draft genome of Pseudomonas nitroreducens DF05.</title>
        <authorList>
            <person name="Iyer R."/>
        </authorList>
    </citation>
    <scope>NUCLEOTIDE SEQUENCE [LARGE SCALE GENOMIC DNA]</scope>
    <source>
        <strain evidence="1 2">DF05</strain>
    </source>
</reference>
<organism evidence="1 2">
    <name type="scientific">Pseudomonas nitroreducens</name>
    <dbReference type="NCBI Taxonomy" id="46680"/>
    <lineage>
        <taxon>Bacteria</taxon>
        <taxon>Pseudomonadati</taxon>
        <taxon>Pseudomonadota</taxon>
        <taxon>Gammaproteobacteria</taxon>
        <taxon>Pseudomonadales</taxon>
        <taxon>Pseudomonadaceae</taxon>
        <taxon>Pseudomonas</taxon>
    </lineage>
</organism>
<name>A0A246F945_PSENT</name>
<proteinExistence type="predicted"/>
<dbReference type="AlphaFoldDB" id="A0A246F945"/>
<gene>
    <name evidence="1" type="ORF">CEG18_17075</name>
</gene>
<evidence type="ECO:0000313" key="1">
    <source>
        <dbReference type="EMBL" id="OWP50145.1"/>
    </source>
</evidence>
<dbReference type="STRING" id="46680.GCA_000807755_04643"/>
<dbReference type="Proteomes" id="UP000198145">
    <property type="component" value="Unassembled WGS sequence"/>
</dbReference>
<dbReference type="RefSeq" id="WP_088419058.1">
    <property type="nucleotide sequence ID" value="NZ_NJBA01000005.1"/>
</dbReference>
<sequence>MRTQLLCTSDGRCYVQLDQYRVPFADERQARDYLERLHERLAAPHAWPQVQRSDRERRRAG</sequence>
<comment type="caution">
    <text evidence="1">The sequence shown here is derived from an EMBL/GenBank/DDBJ whole genome shotgun (WGS) entry which is preliminary data.</text>
</comment>
<dbReference type="EMBL" id="NJBA01000005">
    <property type="protein sequence ID" value="OWP50145.1"/>
    <property type="molecule type" value="Genomic_DNA"/>
</dbReference>
<protein>
    <submittedName>
        <fullName evidence="1">Uncharacterized protein</fullName>
    </submittedName>
</protein>